<dbReference type="PANTHER" id="PTHR46623:SF10">
    <property type="entry name" value="CARBOXYMETHYLENEBUTENOLIDASE HOMOLOG"/>
    <property type="match status" value="1"/>
</dbReference>
<dbReference type="RefSeq" id="WP_266336784.1">
    <property type="nucleotide sequence ID" value="NZ_JAPKNK010000001.1"/>
</dbReference>
<sequence length="243" mass="25478">MRQDVEIKTADGAASAALFAPAGPNATLSGVILYMDAFGLRPALYGMAEKLVDAGYFVLVPDLFYRSAPYGPFDTTAFSNETTRVQLRAMLQATTQAMTERDGAAFIETLTAAGATGPIGAVGYCFGGGRALTAAAAYPDRIAAAASFHGGNLASDAPDSPHLRAGSIRARVYVGEAGVDASFPPAQSAKLAEALREAGVDHIVENYVGMAHGWAVSDHGVYDEAGAARHWKRLLDFFAETLR</sequence>
<dbReference type="Pfam" id="PF01738">
    <property type="entry name" value="DLH"/>
    <property type="match status" value="1"/>
</dbReference>
<evidence type="ECO:0000313" key="3">
    <source>
        <dbReference type="Proteomes" id="UP001144805"/>
    </source>
</evidence>
<dbReference type="InterPro" id="IPR051049">
    <property type="entry name" value="Dienelactone_hydrolase-like"/>
</dbReference>
<protein>
    <submittedName>
        <fullName evidence="2">Dienelactone hydrolase family protein</fullName>
    </submittedName>
</protein>
<evidence type="ECO:0000259" key="1">
    <source>
        <dbReference type="Pfam" id="PF01738"/>
    </source>
</evidence>
<accession>A0A9X3DY00</accession>
<gene>
    <name evidence="2" type="ORF">OSH07_01230</name>
</gene>
<dbReference type="Gene3D" id="3.40.50.1820">
    <property type="entry name" value="alpha/beta hydrolase"/>
    <property type="match status" value="1"/>
</dbReference>
<dbReference type="Proteomes" id="UP001144805">
    <property type="component" value="Unassembled WGS sequence"/>
</dbReference>
<name>A0A9X3DY00_9HYPH</name>
<dbReference type="EMBL" id="JAPKNK010000001">
    <property type="protein sequence ID" value="MCX5567807.1"/>
    <property type="molecule type" value="Genomic_DNA"/>
</dbReference>
<feature type="domain" description="Dienelactone hydrolase" evidence="1">
    <location>
        <begin position="18"/>
        <end position="241"/>
    </location>
</feature>
<dbReference type="SUPFAM" id="SSF53474">
    <property type="entry name" value="alpha/beta-Hydrolases"/>
    <property type="match status" value="1"/>
</dbReference>
<reference evidence="2" key="1">
    <citation type="submission" date="2022-11" db="EMBL/GenBank/DDBJ databases">
        <title>Biodiversity and phylogenetic relationships of bacteria.</title>
        <authorList>
            <person name="Machado R.A.R."/>
            <person name="Bhat A."/>
            <person name="Loulou A."/>
            <person name="Kallel S."/>
        </authorList>
    </citation>
    <scope>NUCLEOTIDE SEQUENCE</scope>
    <source>
        <strain evidence="2">K-TC2</strain>
    </source>
</reference>
<evidence type="ECO:0000313" key="2">
    <source>
        <dbReference type="EMBL" id="MCX5567807.1"/>
    </source>
</evidence>
<comment type="caution">
    <text evidence="2">The sequence shown here is derived from an EMBL/GenBank/DDBJ whole genome shotgun (WGS) entry which is preliminary data.</text>
</comment>
<dbReference type="GO" id="GO:0016787">
    <property type="term" value="F:hydrolase activity"/>
    <property type="evidence" value="ECO:0007669"/>
    <property type="project" value="UniProtKB-KW"/>
</dbReference>
<dbReference type="PANTHER" id="PTHR46623">
    <property type="entry name" value="CARBOXYMETHYLENEBUTENOLIDASE-RELATED"/>
    <property type="match status" value="1"/>
</dbReference>
<dbReference type="InterPro" id="IPR002925">
    <property type="entry name" value="Dienelactn_hydro"/>
</dbReference>
<organism evidence="2 3">
    <name type="scientific">Kaistia nematophila</name>
    <dbReference type="NCBI Taxonomy" id="2994654"/>
    <lineage>
        <taxon>Bacteria</taxon>
        <taxon>Pseudomonadati</taxon>
        <taxon>Pseudomonadota</taxon>
        <taxon>Alphaproteobacteria</taxon>
        <taxon>Hyphomicrobiales</taxon>
        <taxon>Kaistiaceae</taxon>
        <taxon>Kaistia</taxon>
    </lineage>
</organism>
<dbReference type="InterPro" id="IPR029058">
    <property type="entry name" value="AB_hydrolase_fold"/>
</dbReference>
<keyword evidence="3" id="KW-1185">Reference proteome</keyword>
<proteinExistence type="predicted"/>
<dbReference type="AlphaFoldDB" id="A0A9X3DY00"/>
<keyword evidence="2" id="KW-0378">Hydrolase</keyword>